<protein>
    <submittedName>
        <fullName evidence="1">Uncharacterized protein</fullName>
    </submittedName>
</protein>
<gene>
    <name evidence="1" type="ORF">L1F06_012935</name>
</gene>
<name>A0ABY5A1H4_9GAMM</name>
<dbReference type="InterPro" id="IPR046556">
    <property type="entry name" value="DUF6710"/>
</dbReference>
<sequence>MNAIANIGHARRMGQWRADFNHQVELLLPFGLALVHGGNHSLAAGIANAEGSVVTRTVTDLSPLYAHVRYDGMSMVRTHDACRLWEPVDEELGILFEIGRLMVEHGVRYDAQVAVEEDEGEAGNERFPICYRVFFDGQDTGYSLSSSGATRALLRAGFAAGGAEARAIVVEGAEFVHRNQAGQPVRVVLEHYGRRPLVDDLDRVTLVLPGGDD</sequence>
<dbReference type="Pfam" id="PF20457">
    <property type="entry name" value="DUF6710"/>
    <property type="match status" value="1"/>
</dbReference>
<keyword evidence="2" id="KW-1185">Reference proteome</keyword>
<proteinExistence type="predicted"/>
<dbReference type="EMBL" id="CP099397">
    <property type="protein sequence ID" value="USR37602.1"/>
    <property type="molecule type" value="Genomic_DNA"/>
</dbReference>
<accession>A0ABY5A1H4</accession>
<organism evidence="1 2">
    <name type="scientific">Ectopseudomonas hydrolytica</name>
    <dbReference type="NCBI Taxonomy" id="2493633"/>
    <lineage>
        <taxon>Bacteria</taxon>
        <taxon>Pseudomonadati</taxon>
        <taxon>Pseudomonadota</taxon>
        <taxon>Gammaproteobacteria</taxon>
        <taxon>Pseudomonadales</taxon>
        <taxon>Pseudomonadaceae</taxon>
        <taxon>Ectopseudomonas</taxon>
    </lineage>
</organism>
<reference evidence="1" key="1">
    <citation type="submission" date="2022-06" db="EMBL/GenBank/DDBJ databases">
        <title>Complete genome of Pseudomonas hydrolytica DSWY01T.</title>
        <authorList>
            <person name="Jung J."/>
            <person name="Jeon C.O."/>
        </authorList>
    </citation>
    <scope>NUCLEOTIDE SEQUENCE</scope>
    <source>
        <strain evidence="1">DSWY01</strain>
    </source>
</reference>
<dbReference type="Proteomes" id="UP001054897">
    <property type="component" value="Chromosome"/>
</dbReference>
<evidence type="ECO:0000313" key="2">
    <source>
        <dbReference type="Proteomes" id="UP001054897"/>
    </source>
</evidence>
<evidence type="ECO:0000313" key="1">
    <source>
        <dbReference type="EMBL" id="USR37602.1"/>
    </source>
</evidence>